<sequence>EWESSSHLAAWPESKRLKSALTERRKSIKYTLPGIKYEIVGTKPLSEELKMIMRDSFESIDEEKNWNGLKQIIDAREHLSAVEATSKILTLLGQGMDKSGRSSSLTPFGLEVWSIRFQLLFGLKKYKELLDEMTSFEELDAPDLFFQYHDDAKQGSMLPFALRMIHTEALVHSPLPTQAIGRVDRLISDIETILDDLSSNSAPPSHIEDWKKRLKAVVLMRIRILFVLEETELVLNAIEDLRSTVENREKDDLSFLLTRLCLMGSDEKRALDVAKETEEAEEEKKQQQDAFHAMYKGDLKKMLEIEEGCKKNSESASTINNLAIACLYNGNPLDAVSLLIEEARRCITSNESLHPIIAQNIRTISELTHATTTKTTILKELQAVLPQQ</sequence>
<comment type="caution">
    <text evidence="2">The sequence shown here is derived from an EMBL/GenBank/DDBJ whole genome shotgun (WGS) entry which is preliminary data.</text>
</comment>
<keyword evidence="1" id="KW-0175">Coiled coil</keyword>
<dbReference type="PANTHER" id="PTHR21581">
    <property type="entry name" value="D-ALANYL-D-ALANINE CARBOXYPEPTIDASE"/>
    <property type="match status" value="1"/>
</dbReference>
<evidence type="ECO:0000256" key="1">
    <source>
        <dbReference type="SAM" id="Coils"/>
    </source>
</evidence>
<dbReference type="Proteomes" id="UP001432322">
    <property type="component" value="Unassembled WGS sequence"/>
</dbReference>
<feature type="coiled-coil region" evidence="1">
    <location>
        <begin position="228"/>
        <end position="290"/>
    </location>
</feature>
<dbReference type="GO" id="GO:0005794">
    <property type="term" value="C:Golgi apparatus"/>
    <property type="evidence" value="ECO:0007669"/>
    <property type="project" value="TreeGrafter"/>
</dbReference>
<dbReference type="PANTHER" id="PTHR21581:SF6">
    <property type="entry name" value="TRAFFICKING PROTEIN PARTICLE COMPLEX SUBUNIT 12"/>
    <property type="match status" value="1"/>
</dbReference>
<organism evidence="2 3">
    <name type="scientific">Pristionchus fissidentatus</name>
    <dbReference type="NCBI Taxonomy" id="1538716"/>
    <lineage>
        <taxon>Eukaryota</taxon>
        <taxon>Metazoa</taxon>
        <taxon>Ecdysozoa</taxon>
        <taxon>Nematoda</taxon>
        <taxon>Chromadorea</taxon>
        <taxon>Rhabditida</taxon>
        <taxon>Rhabditina</taxon>
        <taxon>Diplogasteromorpha</taxon>
        <taxon>Diplogasteroidea</taxon>
        <taxon>Neodiplogasteridae</taxon>
        <taxon>Pristionchus</taxon>
    </lineage>
</organism>
<dbReference type="AlphaFoldDB" id="A0AAV5WXK5"/>
<accession>A0AAV5WXK5</accession>
<feature type="non-terminal residue" evidence="2">
    <location>
        <position position="1"/>
    </location>
</feature>
<evidence type="ECO:0000313" key="2">
    <source>
        <dbReference type="EMBL" id="GMT36063.1"/>
    </source>
</evidence>
<keyword evidence="3" id="KW-1185">Reference proteome</keyword>
<evidence type="ECO:0000313" key="3">
    <source>
        <dbReference type="Proteomes" id="UP001432322"/>
    </source>
</evidence>
<proteinExistence type="predicted"/>
<protein>
    <submittedName>
        <fullName evidence="2">Uncharacterized protein</fullName>
    </submittedName>
</protein>
<name>A0AAV5WXK5_9BILA</name>
<reference evidence="2" key="1">
    <citation type="submission" date="2023-10" db="EMBL/GenBank/DDBJ databases">
        <title>Genome assembly of Pristionchus species.</title>
        <authorList>
            <person name="Yoshida K."/>
            <person name="Sommer R.J."/>
        </authorList>
    </citation>
    <scope>NUCLEOTIDE SEQUENCE</scope>
    <source>
        <strain evidence="2">RS5133</strain>
    </source>
</reference>
<dbReference type="EMBL" id="BTSY01000007">
    <property type="protein sequence ID" value="GMT36063.1"/>
    <property type="molecule type" value="Genomic_DNA"/>
</dbReference>
<gene>
    <name evidence="2" type="ORF">PFISCL1PPCAC_27360</name>
</gene>
<dbReference type="GO" id="GO:0030008">
    <property type="term" value="C:TRAPP complex"/>
    <property type="evidence" value="ECO:0007669"/>
    <property type="project" value="TreeGrafter"/>
</dbReference>